<dbReference type="Proteomes" id="UP000267469">
    <property type="component" value="Unassembled WGS sequence"/>
</dbReference>
<keyword evidence="1" id="KW-1133">Transmembrane helix</keyword>
<dbReference type="Gene3D" id="3.55.50.30">
    <property type="match status" value="1"/>
</dbReference>
<reference evidence="3 4" key="1">
    <citation type="submission" date="2018-10" db="EMBL/GenBank/DDBJ databases">
        <title>Sinomicrobium pectinilyticum sp. nov., a pectinase-producing bacterium isolated from alkaline and saline soil, and emended description of the genus Sinomicrobium.</title>
        <authorList>
            <person name="Cheng B."/>
            <person name="Li C."/>
            <person name="Lai Q."/>
            <person name="Du M."/>
            <person name="Shao Z."/>
            <person name="Xu P."/>
            <person name="Yang C."/>
        </authorList>
    </citation>
    <scope>NUCLEOTIDE SEQUENCE [LARGE SCALE GENOMIC DNA]</scope>
    <source>
        <strain evidence="3 4">5DNS001</strain>
    </source>
</reference>
<dbReference type="InterPro" id="IPR012373">
    <property type="entry name" value="Ferrdict_sens_TM"/>
</dbReference>
<feature type="transmembrane region" description="Helical" evidence="1">
    <location>
        <begin position="69"/>
        <end position="91"/>
    </location>
</feature>
<evidence type="ECO:0000313" key="4">
    <source>
        <dbReference type="Proteomes" id="UP000267469"/>
    </source>
</evidence>
<dbReference type="InterPro" id="IPR006860">
    <property type="entry name" value="FecR"/>
</dbReference>
<keyword evidence="1" id="KW-0472">Membrane</keyword>
<keyword evidence="1" id="KW-0812">Transmembrane</keyword>
<dbReference type="GO" id="GO:0016989">
    <property type="term" value="F:sigma factor antagonist activity"/>
    <property type="evidence" value="ECO:0007669"/>
    <property type="project" value="TreeGrafter"/>
</dbReference>
<protein>
    <submittedName>
        <fullName evidence="3">DUF4974 domain-containing protein</fullName>
    </submittedName>
</protein>
<dbReference type="AlphaFoldDB" id="A0A3N0EIY2"/>
<dbReference type="PANTHER" id="PTHR30273:SF2">
    <property type="entry name" value="PROTEIN FECR"/>
    <property type="match status" value="1"/>
</dbReference>
<dbReference type="RefSeq" id="WP_123215772.1">
    <property type="nucleotide sequence ID" value="NZ_RJTM01000068.1"/>
</dbReference>
<dbReference type="OrthoDB" id="704021at2"/>
<comment type="caution">
    <text evidence="3">The sequence shown here is derived from an EMBL/GenBank/DDBJ whole genome shotgun (WGS) entry which is preliminary data.</text>
</comment>
<evidence type="ECO:0000256" key="1">
    <source>
        <dbReference type="SAM" id="Phobius"/>
    </source>
</evidence>
<dbReference type="PANTHER" id="PTHR30273">
    <property type="entry name" value="PERIPLASMIC SIGNAL SENSOR AND SIGMA FACTOR ACTIVATOR FECR-RELATED"/>
    <property type="match status" value="1"/>
</dbReference>
<feature type="domain" description="FecR protein" evidence="2">
    <location>
        <begin position="106"/>
        <end position="190"/>
    </location>
</feature>
<organism evidence="3 4">
    <name type="scientific">Sinomicrobium pectinilyticum</name>
    <dbReference type="NCBI Taxonomy" id="1084421"/>
    <lineage>
        <taxon>Bacteria</taxon>
        <taxon>Pseudomonadati</taxon>
        <taxon>Bacteroidota</taxon>
        <taxon>Flavobacteriia</taxon>
        <taxon>Flavobacteriales</taxon>
        <taxon>Flavobacteriaceae</taxon>
        <taxon>Sinomicrobium</taxon>
    </lineage>
</organism>
<accession>A0A3N0EIY2</accession>
<name>A0A3N0EIY2_SINP1</name>
<gene>
    <name evidence="3" type="ORF">ED312_09505</name>
</gene>
<keyword evidence="4" id="KW-1185">Reference proteome</keyword>
<proteinExistence type="predicted"/>
<dbReference type="Gene3D" id="2.60.120.1440">
    <property type="match status" value="1"/>
</dbReference>
<evidence type="ECO:0000259" key="2">
    <source>
        <dbReference type="Pfam" id="PF04773"/>
    </source>
</evidence>
<sequence length="306" mass="34703">MTEKQFKTLLNKFLEGKATEQEIKDIEKFEDFFLDKNKEKVAGIRDKQAIGNEIYSGVRKRIAPGHFSWAGIAASIVFLIGTAYGIFYLAATPGRIVVSNESLQPKEVALKDGSVITLNRDSRIVYTDEFGITGRDVELTGEAFFKIASDTLRPFLIRTGELTTRVVGTRFNIRRNKTSVNVTVSEGNVKVYHRKDTVNLAAGWQGIYRLRSGELEEKQVNASLYTLWQKDKIELNGVTIEDLCTVLHVLYDMETVFEDRESKKALISITLNRNETPEDIISRVNLINEVKLTKTQKNKIMVEKSK</sequence>
<dbReference type="EMBL" id="RJTM01000068">
    <property type="protein sequence ID" value="RNL87855.1"/>
    <property type="molecule type" value="Genomic_DNA"/>
</dbReference>
<dbReference type="Pfam" id="PF04773">
    <property type="entry name" value="FecR"/>
    <property type="match status" value="1"/>
</dbReference>
<evidence type="ECO:0000313" key="3">
    <source>
        <dbReference type="EMBL" id="RNL87855.1"/>
    </source>
</evidence>